<dbReference type="AlphaFoldDB" id="A0A9P6Z1Q2"/>
<gene>
    <name evidence="1" type="ORF">G6F50_006899</name>
</gene>
<reference evidence="1 2" key="1">
    <citation type="journal article" date="2020" name="Microb. Genom.">
        <title>Genetic diversity of clinical and environmental Mucorales isolates obtained from an investigation of mucormycosis cases among solid organ transplant recipients.</title>
        <authorList>
            <person name="Nguyen M.H."/>
            <person name="Kaul D."/>
            <person name="Muto C."/>
            <person name="Cheng S.J."/>
            <person name="Richter R.A."/>
            <person name="Bruno V.M."/>
            <person name="Liu G."/>
            <person name="Beyhan S."/>
            <person name="Sundermann A.J."/>
            <person name="Mounaud S."/>
            <person name="Pasculle A.W."/>
            <person name="Nierman W.C."/>
            <person name="Driscoll E."/>
            <person name="Cumbie R."/>
            <person name="Clancy C.J."/>
            <person name="Dupont C.L."/>
        </authorList>
    </citation>
    <scope>NUCLEOTIDE SEQUENCE [LARGE SCALE GENOMIC DNA]</scope>
    <source>
        <strain evidence="1 2">GL24</strain>
    </source>
</reference>
<evidence type="ECO:0000313" key="2">
    <source>
        <dbReference type="Proteomes" id="UP000740926"/>
    </source>
</evidence>
<proteinExistence type="predicted"/>
<comment type="caution">
    <text evidence="1">The sequence shown here is derived from an EMBL/GenBank/DDBJ whole genome shotgun (WGS) entry which is preliminary data.</text>
</comment>
<accession>A0A9P6Z1Q2</accession>
<dbReference type="EMBL" id="JAANIU010001046">
    <property type="protein sequence ID" value="KAG1568869.1"/>
    <property type="molecule type" value="Genomic_DNA"/>
</dbReference>
<name>A0A9P6Z1Q2_9FUNG</name>
<sequence>MATAMGISRIIITPVRNFKNAIFVHIISQAGMDEIAQRFENPLYGRSLVPEIIYYGVKACPVDHFKAFYRFAQTFITLNLLAYIRFPLRRSRSPFFATINSKILCQKILDLTWINGIDKIVLWRGVVNLNNPLFRDQDRNLRFLKTIQTGGVSVILLKKRFGTQGRYSSRCTAQCESTRYLESLPSAN</sequence>
<keyword evidence="2" id="KW-1185">Reference proteome</keyword>
<organism evidence="1 2">
    <name type="scientific">Rhizopus delemar</name>
    <dbReference type="NCBI Taxonomy" id="936053"/>
    <lineage>
        <taxon>Eukaryota</taxon>
        <taxon>Fungi</taxon>
        <taxon>Fungi incertae sedis</taxon>
        <taxon>Mucoromycota</taxon>
        <taxon>Mucoromycotina</taxon>
        <taxon>Mucoromycetes</taxon>
        <taxon>Mucorales</taxon>
        <taxon>Mucorineae</taxon>
        <taxon>Rhizopodaceae</taxon>
        <taxon>Rhizopus</taxon>
    </lineage>
</organism>
<evidence type="ECO:0000313" key="1">
    <source>
        <dbReference type="EMBL" id="KAG1568869.1"/>
    </source>
</evidence>
<dbReference type="Proteomes" id="UP000740926">
    <property type="component" value="Unassembled WGS sequence"/>
</dbReference>
<protein>
    <submittedName>
        <fullName evidence="1">Uncharacterized protein</fullName>
    </submittedName>
</protein>